<evidence type="ECO:0000313" key="2">
    <source>
        <dbReference type="Proteomes" id="UP000324241"/>
    </source>
</evidence>
<dbReference type="VEuPathDB" id="FungiDB:EYZ11_006337"/>
<dbReference type="OrthoDB" id="3525185at2759"/>
<gene>
    <name evidence="1" type="ORF">ATNIH1004_010399</name>
</gene>
<reference evidence="1 2" key="1">
    <citation type="submission" date="2019-08" db="EMBL/GenBank/DDBJ databases">
        <title>The genome sequence of a newly discovered highly antifungal drug resistant Aspergillus species, Aspergillus tanneri NIH 1004.</title>
        <authorList>
            <person name="Mounaud S."/>
            <person name="Singh I."/>
            <person name="Joardar V."/>
            <person name="Pakala S."/>
            <person name="Pakala S."/>
            <person name="Venepally P."/>
            <person name="Chung J.K."/>
            <person name="Losada L."/>
            <person name="Nierman W.C."/>
        </authorList>
    </citation>
    <scope>NUCLEOTIDE SEQUENCE [LARGE SCALE GENOMIC DNA]</scope>
    <source>
        <strain evidence="1 2">NIH1004</strain>
    </source>
</reference>
<dbReference type="Proteomes" id="UP000324241">
    <property type="component" value="Unassembled WGS sequence"/>
</dbReference>
<dbReference type="AlphaFoldDB" id="A0A5M9MDT2"/>
<accession>A0A5M9MDT2</accession>
<sequence>MVTENVLQRLIDAYSPKMENGEIQFTVLPQVASLKHTSPLICEALHAASLLIIGRFDSNGGLVSAGYQHYNKAIRLLGRSLPQLNEQLSLEALTVTYLFGVIEMSTSSYKTLLKHAGWALRLFQRRSPQRHQTGLGKSLFLEVTFAILRRRHTFLGTKEWLTVPWVNDERHKDILQQLLDIASRIPSFLAELDYIMSMVSENCLSPLEIQSQQEKLSGRAANIFKQLDVWKESVVSAYSSGSITESPTPYRDDFPMFQCHNPDMGIVFATHYEYHDVLLAIAMCYYWALLLVISEPTPVPLRSLKPRERYAIACNICRSTRYFIYTAPRNLIYRLLFPLLMAHGTFVPGSVEMEFVQDVSKYIQRHFRTTIFNSMMGASSNVDYRELSKLF</sequence>
<dbReference type="InterPro" id="IPR053178">
    <property type="entry name" value="Osmoadaptation_assoc"/>
</dbReference>
<organism evidence="1 2">
    <name type="scientific">Aspergillus tanneri</name>
    <dbReference type="NCBI Taxonomy" id="1220188"/>
    <lineage>
        <taxon>Eukaryota</taxon>
        <taxon>Fungi</taxon>
        <taxon>Dikarya</taxon>
        <taxon>Ascomycota</taxon>
        <taxon>Pezizomycotina</taxon>
        <taxon>Eurotiomycetes</taxon>
        <taxon>Eurotiomycetidae</taxon>
        <taxon>Eurotiales</taxon>
        <taxon>Aspergillaceae</taxon>
        <taxon>Aspergillus</taxon>
        <taxon>Aspergillus subgen. Circumdati</taxon>
    </lineage>
</organism>
<proteinExistence type="predicted"/>
<comment type="caution">
    <text evidence="1">The sequence shown here is derived from an EMBL/GenBank/DDBJ whole genome shotgun (WGS) entry which is preliminary data.</text>
</comment>
<evidence type="ECO:0000313" key="1">
    <source>
        <dbReference type="EMBL" id="KAA8643630.1"/>
    </source>
</evidence>
<name>A0A5M9MDT2_9EURO</name>
<dbReference type="PANTHER" id="PTHR38111:SF2">
    <property type="entry name" value="FINGER DOMAIN PROTEIN, PUTATIVE (AFU_ORTHOLOGUE AFUA_1G01560)-RELATED"/>
    <property type="match status" value="1"/>
</dbReference>
<dbReference type="RefSeq" id="XP_033422992.1">
    <property type="nucleotide sequence ID" value="XM_033574974.1"/>
</dbReference>
<evidence type="ECO:0008006" key="3">
    <source>
        <dbReference type="Google" id="ProtNLM"/>
    </source>
</evidence>
<protein>
    <recommendedName>
        <fullName evidence="3">Transcription factor domain-containing protein</fullName>
    </recommendedName>
</protein>
<dbReference type="PANTHER" id="PTHR38111">
    <property type="entry name" value="ZN(2)-C6 FUNGAL-TYPE DOMAIN-CONTAINING PROTEIN-RELATED"/>
    <property type="match status" value="1"/>
</dbReference>
<dbReference type="GeneID" id="54333101"/>
<dbReference type="EMBL" id="QUQM01000005">
    <property type="protein sequence ID" value="KAA8643630.1"/>
    <property type="molecule type" value="Genomic_DNA"/>
</dbReference>